<organism evidence="2 3">
    <name type="scientific">Acidihalobacter prosperus</name>
    <dbReference type="NCBI Taxonomy" id="160660"/>
    <lineage>
        <taxon>Bacteria</taxon>
        <taxon>Pseudomonadati</taxon>
        <taxon>Pseudomonadota</taxon>
        <taxon>Gammaproteobacteria</taxon>
        <taxon>Chromatiales</taxon>
        <taxon>Ectothiorhodospiraceae</taxon>
        <taxon>Acidihalobacter</taxon>
    </lineage>
</organism>
<dbReference type="AlphaFoldDB" id="A0A1A6C4S2"/>
<keyword evidence="1" id="KW-1133">Transmembrane helix</keyword>
<feature type="transmembrane region" description="Helical" evidence="1">
    <location>
        <begin position="12"/>
        <end position="31"/>
    </location>
</feature>
<accession>A0A1A6C4S2</accession>
<reference evidence="2 3" key="1">
    <citation type="journal article" date="2014" name="Genome Announc.">
        <title>Draft Genome Sequence of the Iron-Oxidizing, Acidophilic, and Halotolerant 'Thiobacillus prosperus' Type Strain DSM 5130.</title>
        <authorList>
            <person name="Ossandon F.J."/>
            <person name="Cardenas J.P."/>
            <person name="Corbett M."/>
            <person name="Quatrini R."/>
            <person name="Holmes D.S."/>
            <person name="Watkin E."/>
        </authorList>
    </citation>
    <scope>NUCLEOTIDE SEQUENCE [LARGE SCALE GENOMIC DNA]</scope>
    <source>
        <strain evidence="2 3">DSM 5130</strain>
    </source>
</reference>
<evidence type="ECO:0000313" key="2">
    <source>
        <dbReference type="EMBL" id="OBS09545.1"/>
    </source>
</evidence>
<evidence type="ECO:0000256" key="1">
    <source>
        <dbReference type="SAM" id="Phobius"/>
    </source>
</evidence>
<keyword evidence="3" id="KW-1185">Reference proteome</keyword>
<evidence type="ECO:0000313" key="3">
    <source>
        <dbReference type="Proteomes" id="UP000029273"/>
    </source>
</evidence>
<dbReference type="Proteomes" id="UP000029273">
    <property type="component" value="Unassembled WGS sequence"/>
</dbReference>
<dbReference type="InterPro" id="IPR012902">
    <property type="entry name" value="N_methyl_site"/>
</dbReference>
<dbReference type="Pfam" id="PF07963">
    <property type="entry name" value="N_methyl"/>
    <property type="match status" value="1"/>
</dbReference>
<protein>
    <submittedName>
        <fullName evidence="2">Type IV fimbrial biogenesis protein PilW</fullName>
    </submittedName>
</protein>
<sequence>MRHQAGLGLVELMVAMVLSLFLLAGIVTVFVSTKQTYAEQQAMAALQENQRFAGSMLGNVIQQGGYFPYSSTIPTNLIAFPANGTFTTAGQFIYGTGSTIVVRYVAAPSGASSSPMINCNGGSNASSLAVVTVNVISVDPAQSELECQVNGNTPQPVISPLANMGYNPLGGGITGLQVLYGVAALSGGSVRQYLTAAEVQAQNAWMQVRTLVVTLDFANPLYNAAHPNGQPQTLPFTRVIDLQNVVK</sequence>
<keyword evidence="1" id="KW-0472">Membrane</keyword>
<gene>
    <name evidence="2" type="ORF">Thpro_021873</name>
</gene>
<name>A0A1A6C4S2_9GAMM</name>
<comment type="caution">
    <text evidence="2">The sequence shown here is derived from an EMBL/GenBank/DDBJ whole genome shotgun (WGS) entry which is preliminary data.</text>
</comment>
<keyword evidence="1" id="KW-0812">Transmembrane</keyword>
<dbReference type="EMBL" id="JQSG02000003">
    <property type="protein sequence ID" value="OBS09545.1"/>
    <property type="molecule type" value="Genomic_DNA"/>
</dbReference>
<proteinExistence type="predicted"/>